<accession>A0ACC6UMP7</accession>
<evidence type="ECO:0000313" key="1">
    <source>
        <dbReference type="EMBL" id="MEY9812656.1"/>
    </source>
</evidence>
<evidence type="ECO:0000313" key="2">
    <source>
        <dbReference type="Proteomes" id="UP001565447"/>
    </source>
</evidence>
<name>A0ACC6UMP7_STRAO</name>
<keyword evidence="2" id="KW-1185">Reference proteome</keyword>
<dbReference type="Proteomes" id="UP001565447">
    <property type="component" value="Unassembled WGS sequence"/>
</dbReference>
<organism evidence="1 2">
    <name type="scientific">Streptomyces albogriseolus</name>
    <dbReference type="NCBI Taxonomy" id="1887"/>
    <lineage>
        <taxon>Bacteria</taxon>
        <taxon>Bacillati</taxon>
        <taxon>Actinomycetota</taxon>
        <taxon>Actinomycetes</taxon>
        <taxon>Kitasatosporales</taxon>
        <taxon>Streptomycetaceae</taxon>
        <taxon>Streptomyces</taxon>
        <taxon>Streptomyces albogriseolus group</taxon>
    </lineage>
</organism>
<dbReference type="EMBL" id="JBGCBD010000002">
    <property type="protein sequence ID" value="MEY9812656.1"/>
    <property type="molecule type" value="Genomic_DNA"/>
</dbReference>
<gene>
    <name evidence="1" type="ORF">RKD21_002913</name>
</gene>
<proteinExistence type="predicted"/>
<comment type="caution">
    <text evidence="1">The sequence shown here is derived from an EMBL/GenBank/DDBJ whole genome shotgun (WGS) entry which is preliminary data.</text>
</comment>
<sequence length="76" mass="8376">MTENHPSGIDTRHLSPQERVARGKAARADAPRSSHAEFRPPQKRTDPVEIIEKQSATRVPELVPPPGQLVLRGHVA</sequence>
<protein>
    <submittedName>
        <fullName evidence="1">Uncharacterized protein</fullName>
    </submittedName>
</protein>
<reference evidence="1" key="1">
    <citation type="submission" date="2024-07" db="EMBL/GenBank/DDBJ databases">
        <title>Genome sequencing of plant associated microbes to promote plant fitness in Sorghum bicolor and Oryza sativa.</title>
        <authorList>
            <person name="Coleman-Derr D."/>
        </authorList>
    </citation>
    <scope>NUCLEOTIDE SEQUENCE</scope>
    <source>
        <strain evidence="1">SAI-173</strain>
    </source>
</reference>